<dbReference type="RefSeq" id="WP_027637418.1">
    <property type="nucleotide sequence ID" value="NZ_BAAACD010000045.1"/>
</dbReference>
<keyword evidence="1" id="KW-0479">Metal-binding</keyword>
<protein>
    <submittedName>
        <fullName evidence="2">Thermophilic metalloprotease (M29)</fullName>
    </submittedName>
</protein>
<dbReference type="STRING" id="1529.SAMN04487885_104159"/>
<dbReference type="GO" id="GO:0008237">
    <property type="term" value="F:metallopeptidase activity"/>
    <property type="evidence" value="ECO:0007669"/>
    <property type="project" value="UniProtKB-KW"/>
</dbReference>
<sequence>MDISKGAKIVAKNWLKIKNEEKFLIITDEAHVEEAMCLKEEGAKLGALAVVMIVPEHCPQLGHLFDDMIDLFSNNDVIVGATNYSLITTNAVKEAIKNGKRYLSMPLSSNDGKSVLTADFMNMDTEIAKDRALRLISYLDKVDDVRVTSKNGTNMTFRKHNRKASYFNGVAENPGDFASSSFEVYFAMEEDKTNGTVILDGSFGYIGAVEEPTKLTFENGKLVFIEETEDGKKLKEYMKHFNDEGIYVAGEFGIGLNEKAKCIGRSYIEDESAYGTFHIGMGRNLALGGVHDAKGHFDLVFEKPNIYAGDTLIIKEGEIIV</sequence>
<proteinExistence type="predicted"/>
<name>A0A1I2K7G7_9CLOT</name>
<dbReference type="PANTHER" id="PTHR34448:SF1">
    <property type="entry name" value="BLL6088 PROTEIN"/>
    <property type="match status" value="1"/>
</dbReference>
<dbReference type="GO" id="GO:0006508">
    <property type="term" value="P:proteolysis"/>
    <property type="evidence" value="ECO:0007669"/>
    <property type="project" value="UniProtKB-KW"/>
</dbReference>
<dbReference type="GO" id="GO:0046872">
    <property type="term" value="F:metal ion binding"/>
    <property type="evidence" value="ECO:0007669"/>
    <property type="project" value="UniProtKB-KW"/>
</dbReference>
<evidence type="ECO:0000313" key="2">
    <source>
        <dbReference type="EMBL" id="SFF62269.1"/>
    </source>
</evidence>
<dbReference type="eggNOG" id="COG2309">
    <property type="taxonomic scope" value="Bacteria"/>
</dbReference>
<dbReference type="Proteomes" id="UP000182135">
    <property type="component" value="Unassembled WGS sequence"/>
</dbReference>
<gene>
    <name evidence="2" type="ORF">SAMN04487885_104159</name>
</gene>
<dbReference type="InterPro" id="IPR052170">
    <property type="entry name" value="M29_Exopeptidase"/>
</dbReference>
<organism evidence="2 3">
    <name type="scientific">Clostridium cadaveris</name>
    <dbReference type="NCBI Taxonomy" id="1529"/>
    <lineage>
        <taxon>Bacteria</taxon>
        <taxon>Bacillati</taxon>
        <taxon>Bacillota</taxon>
        <taxon>Clostridia</taxon>
        <taxon>Eubacteriales</taxon>
        <taxon>Clostridiaceae</taxon>
        <taxon>Clostridium</taxon>
    </lineage>
</organism>
<keyword evidence="3" id="KW-1185">Reference proteome</keyword>
<accession>A0A1I2K7G7</accession>
<keyword evidence="2" id="KW-0378">Hydrolase</keyword>
<evidence type="ECO:0000256" key="1">
    <source>
        <dbReference type="ARBA" id="ARBA00022723"/>
    </source>
</evidence>
<keyword evidence="2" id="KW-0482">Metalloprotease</keyword>
<dbReference type="EMBL" id="FOOE01000004">
    <property type="protein sequence ID" value="SFF62269.1"/>
    <property type="molecule type" value="Genomic_DNA"/>
</dbReference>
<dbReference type="PANTHER" id="PTHR34448">
    <property type="entry name" value="AMINOPEPTIDASE"/>
    <property type="match status" value="1"/>
</dbReference>
<dbReference type="GO" id="GO:0004177">
    <property type="term" value="F:aminopeptidase activity"/>
    <property type="evidence" value="ECO:0007669"/>
    <property type="project" value="InterPro"/>
</dbReference>
<dbReference type="SUPFAM" id="SSF144052">
    <property type="entry name" value="Thermophilic metalloprotease-like"/>
    <property type="match status" value="1"/>
</dbReference>
<reference evidence="2 3" key="1">
    <citation type="submission" date="2016-10" db="EMBL/GenBank/DDBJ databases">
        <authorList>
            <person name="de Groot N.N."/>
        </authorList>
    </citation>
    <scope>NUCLEOTIDE SEQUENCE [LARGE SCALE GENOMIC DNA]</scope>
    <source>
        <strain evidence="2 3">NLAE-zl-G419</strain>
    </source>
</reference>
<dbReference type="AlphaFoldDB" id="A0A1I2K7G7"/>
<dbReference type="Pfam" id="PF26233">
    <property type="entry name" value="NicX"/>
    <property type="match status" value="1"/>
</dbReference>
<keyword evidence="2" id="KW-0645">Protease</keyword>
<dbReference type="InterPro" id="IPR058739">
    <property type="entry name" value="NicX"/>
</dbReference>
<evidence type="ECO:0000313" key="3">
    <source>
        <dbReference type="Proteomes" id="UP000182135"/>
    </source>
</evidence>